<evidence type="ECO:0000313" key="1">
    <source>
        <dbReference type="EMBL" id="QBX06740.1"/>
    </source>
</evidence>
<keyword evidence="2" id="KW-1185">Reference proteome</keyword>
<sequence length="256" mass="28897">MIMAFINWYKKLSGGRASPIATVAEAIKQAAPGPDSKYPTDVFKGDHKKLVEEASAFLRTNKPGAEFYIRTSSWAEDVVKYVLVALNQAGLYPLYEWRMVDVLKREHPMIGGRSNDYIHVLTVREPVPALTATDAREGADDARKELHARAARTAASVLTGIDIAVDAARRRADLRAKIELAYDYLDNKEYESELLRLLRNELTARGFQYEIDIQRVRTGMYDHSWRVCGTLHWGSDAQPDLFDEVPQKVVKEGRDG</sequence>
<reference evidence="1 2" key="1">
    <citation type="submission" date="2019-02" db="EMBL/GenBank/DDBJ databases">
        <title>Complete genome sequence of Burkholderia cenocepacia phage BcepSaruman.</title>
        <authorList>
            <person name="Park K."/>
            <person name="Liu M."/>
            <person name="Gill J."/>
        </authorList>
    </citation>
    <scope>NUCLEOTIDE SEQUENCE [LARGE SCALE GENOMIC DNA]</scope>
</reference>
<dbReference type="Proteomes" id="UP000296455">
    <property type="component" value="Segment"/>
</dbReference>
<proteinExistence type="predicted"/>
<protein>
    <submittedName>
        <fullName evidence="1">Uncharacterized protein</fullName>
    </submittedName>
</protein>
<accession>A0A4D5ZDG5</accession>
<organism evidence="1 2">
    <name type="scientific">Burkholderia phage BcepSaruman</name>
    <dbReference type="NCBI Taxonomy" id="2530032"/>
    <lineage>
        <taxon>Viruses</taxon>
        <taxon>Duplodnaviria</taxon>
        <taxon>Heunggongvirae</taxon>
        <taxon>Uroviricota</taxon>
        <taxon>Caudoviricetes</taxon>
        <taxon>Sarumanvirus</taxon>
        <taxon>Sarumanvirus bcepsaruman</taxon>
    </lineage>
</organism>
<evidence type="ECO:0000313" key="2">
    <source>
        <dbReference type="Proteomes" id="UP000296455"/>
    </source>
</evidence>
<gene>
    <name evidence="1" type="ORF">BcepSaruman_327</name>
</gene>
<dbReference type="EMBL" id="MK552140">
    <property type="protein sequence ID" value="QBX06740.1"/>
    <property type="molecule type" value="Genomic_DNA"/>
</dbReference>
<name>A0A4D5ZDG5_9CAUD</name>